<organism evidence="1 2">
    <name type="scientific">Candidatus Woesebacteria bacterium GW2011_GWA2_33_28</name>
    <dbReference type="NCBI Taxonomy" id="1618561"/>
    <lineage>
        <taxon>Bacteria</taxon>
        <taxon>Candidatus Woeseibacteriota</taxon>
    </lineage>
</organism>
<gene>
    <name evidence="1" type="ORF">UR38_C0014G0007</name>
</gene>
<sequence length="86" mass="9845">MQTMIFSATKARNQFFDILTWVSMGKTIMIEKDKELIANISPIFKVNKNKGLLKSLDLASVGFEYSKEDNPLRKKGASNFLGRWDK</sequence>
<evidence type="ECO:0000313" key="2">
    <source>
        <dbReference type="Proteomes" id="UP000033995"/>
    </source>
</evidence>
<protein>
    <submittedName>
        <fullName evidence="1">Uncharacterized protein</fullName>
    </submittedName>
</protein>
<evidence type="ECO:0000313" key="1">
    <source>
        <dbReference type="EMBL" id="KKP46102.1"/>
    </source>
</evidence>
<proteinExistence type="predicted"/>
<reference evidence="1 2" key="1">
    <citation type="journal article" date="2015" name="Nature">
        <title>rRNA introns, odd ribosomes, and small enigmatic genomes across a large radiation of phyla.</title>
        <authorList>
            <person name="Brown C.T."/>
            <person name="Hug L.A."/>
            <person name="Thomas B.C."/>
            <person name="Sharon I."/>
            <person name="Castelle C.J."/>
            <person name="Singh A."/>
            <person name="Wilkins M.J."/>
            <person name="Williams K.H."/>
            <person name="Banfield J.F."/>
        </authorList>
    </citation>
    <scope>NUCLEOTIDE SEQUENCE [LARGE SCALE GENOMIC DNA]</scope>
</reference>
<name>A0A0G0CS34_9BACT</name>
<comment type="caution">
    <text evidence="1">The sequence shown here is derived from an EMBL/GenBank/DDBJ whole genome shotgun (WGS) entry which is preliminary data.</text>
</comment>
<dbReference type="EMBL" id="LBOZ01000014">
    <property type="protein sequence ID" value="KKP46102.1"/>
    <property type="molecule type" value="Genomic_DNA"/>
</dbReference>
<accession>A0A0G0CS34</accession>
<dbReference type="AlphaFoldDB" id="A0A0G0CS34"/>
<dbReference type="Proteomes" id="UP000033995">
    <property type="component" value="Unassembled WGS sequence"/>
</dbReference>